<evidence type="ECO:0000259" key="2">
    <source>
        <dbReference type="Pfam" id="PF00534"/>
    </source>
</evidence>
<gene>
    <name evidence="3" type="ORF">A2290_03400</name>
</gene>
<accession>A0A1F4S8D5</accession>
<organism evidence="3 4">
    <name type="scientific">candidate division WOR-1 bacterium RIFOXYB2_FULL_36_35</name>
    <dbReference type="NCBI Taxonomy" id="1802578"/>
    <lineage>
        <taxon>Bacteria</taxon>
        <taxon>Bacillati</taxon>
        <taxon>Saganbacteria</taxon>
    </lineage>
</organism>
<reference evidence="3 4" key="1">
    <citation type="journal article" date="2016" name="Nat. Commun.">
        <title>Thousands of microbial genomes shed light on interconnected biogeochemical processes in an aquifer system.</title>
        <authorList>
            <person name="Anantharaman K."/>
            <person name="Brown C.T."/>
            <person name="Hug L.A."/>
            <person name="Sharon I."/>
            <person name="Castelle C.J."/>
            <person name="Probst A.J."/>
            <person name="Thomas B.C."/>
            <person name="Singh A."/>
            <person name="Wilkins M.J."/>
            <person name="Karaoz U."/>
            <person name="Brodie E.L."/>
            <person name="Williams K.H."/>
            <person name="Hubbard S.S."/>
            <person name="Banfield J.F."/>
        </authorList>
    </citation>
    <scope>NUCLEOTIDE SEQUENCE [LARGE SCALE GENOMIC DNA]</scope>
</reference>
<name>A0A1F4S8D5_UNCSA</name>
<dbReference type="PANTHER" id="PTHR46401">
    <property type="entry name" value="GLYCOSYLTRANSFERASE WBBK-RELATED"/>
    <property type="match status" value="1"/>
</dbReference>
<protein>
    <recommendedName>
        <fullName evidence="2">Glycosyl transferase family 1 domain-containing protein</fullName>
    </recommendedName>
</protein>
<evidence type="ECO:0000256" key="1">
    <source>
        <dbReference type="ARBA" id="ARBA00022679"/>
    </source>
</evidence>
<dbReference type="AlphaFoldDB" id="A0A1F4S8D5"/>
<dbReference type="GO" id="GO:0009103">
    <property type="term" value="P:lipopolysaccharide biosynthetic process"/>
    <property type="evidence" value="ECO:0007669"/>
    <property type="project" value="TreeGrafter"/>
</dbReference>
<proteinExistence type="predicted"/>
<feature type="domain" description="Glycosyl transferase family 1" evidence="2">
    <location>
        <begin position="193"/>
        <end position="342"/>
    </location>
</feature>
<dbReference type="Gene3D" id="3.40.50.2000">
    <property type="entry name" value="Glycogen Phosphorylase B"/>
    <property type="match status" value="2"/>
</dbReference>
<dbReference type="Proteomes" id="UP000177905">
    <property type="component" value="Unassembled WGS sequence"/>
</dbReference>
<evidence type="ECO:0000313" key="3">
    <source>
        <dbReference type="EMBL" id="OGC16686.1"/>
    </source>
</evidence>
<dbReference type="Pfam" id="PF00534">
    <property type="entry name" value="Glycos_transf_1"/>
    <property type="match status" value="1"/>
</dbReference>
<dbReference type="EMBL" id="MEUA01000005">
    <property type="protein sequence ID" value="OGC16686.1"/>
    <property type="molecule type" value="Genomic_DNA"/>
</dbReference>
<evidence type="ECO:0000313" key="4">
    <source>
        <dbReference type="Proteomes" id="UP000177905"/>
    </source>
</evidence>
<comment type="caution">
    <text evidence="3">The sequence shown here is derived from an EMBL/GenBank/DDBJ whole genome shotgun (WGS) entry which is preliminary data.</text>
</comment>
<sequence length="371" mass="43052">MKVLMQNRVDAFSAPGGDTIQMKKTKEFLEKLELSVDISLDLEPNLDKYDLVHLFNVTRVHETYLQYINARRQNKPIALSTIYSDYNELDTKATYGIKGVILKRFNKDNREKIKCIYRTIMDFRQLKAMWKQLTMGFIEQQKSVIMGADIILPNSYMELEKIKEKYEEIKDFEIVPNAVDLIFTKRDDSFVEKFGVKDYILCVANYIVRKNQYDLIKAIQDTEIPLIMIGSVANTHIGYYRRLKQMCDQNKGKMFLLDKTTQEELVSIYWGAKTIVLPSWGETTGLSCLEGALADCNVVITNRGYTKEYFLDMAYYCDPSDISSIRDAVLKAYNAPLNPKLKEHILKNYTWDKAAASTLKAYQRILKNKNE</sequence>
<dbReference type="SUPFAM" id="SSF53756">
    <property type="entry name" value="UDP-Glycosyltransferase/glycogen phosphorylase"/>
    <property type="match status" value="1"/>
</dbReference>
<dbReference type="InterPro" id="IPR001296">
    <property type="entry name" value="Glyco_trans_1"/>
</dbReference>
<dbReference type="GO" id="GO:0016757">
    <property type="term" value="F:glycosyltransferase activity"/>
    <property type="evidence" value="ECO:0007669"/>
    <property type="project" value="InterPro"/>
</dbReference>
<dbReference type="PANTHER" id="PTHR46401:SF2">
    <property type="entry name" value="GLYCOSYLTRANSFERASE WBBK-RELATED"/>
    <property type="match status" value="1"/>
</dbReference>
<keyword evidence="1" id="KW-0808">Transferase</keyword>